<dbReference type="Pfam" id="PF00385">
    <property type="entry name" value="Chromo"/>
    <property type="match status" value="1"/>
</dbReference>
<feature type="compositionally biased region" description="Low complexity" evidence="5">
    <location>
        <begin position="103"/>
        <end position="119"/>
    </location>
</feature>
<dbReference type="PANTHER" id="PTHR22812">
    <property type="entry name" value="CHROMOBOX PROTEIN"/>
    <property type="match status" value="1"/>
</dbReference>
<reference evidence="7 8" key="1">
    <citation type="journal article" date="2007" name="Nature">
        <title>Evolution of genes and genomes on the Drosophila phylogeny.</title>
        <authorList>
            <consortium name="Drosophila 12 Genomes Consortium"/>
            <person name="Clark A.G."/>
            <person name="Eisen M.B."/>
            <person name="Smith D.R."/>
            <person name="Bergman C.M."/>
            <person name="Oliver B."/>
            <person name="Markow T.A."/>
            <person name="Kaufman T.C."/>
            <person name="Kellis M."/>
            <person name="Gelbart W."/>
            <person name="Iyer V.N."/>
            <person name="Pollard D.A."/>
            <person name="Sackton T.B."/>
            <person name="Larracuente A.M."/>
            <person name="Singh N.D."/>
            <person name="Abad J.P."/>
            <person name="Abt D.N."/>
            <person name="Adryan B."/>
            <person name="Aguade M."/>
            <person name="Akashi H."/>
            <person name="Anderson W.W."/>
            <person name="Aquadro C.F."/>
            <person name="Ardell D.H."/>
            <person name="Arguello R."/>
            <person name="Artieri C.G."/>
            <person name="Barbash D.A."/>
            <person name="Barker D."/>
            <person name="Barsanti P."/>
            <person name="Batterham P."/>
            <person name="Batzoglou S."/>
            <person name="Begun D."/>
            <person name="Bhutkar A."/>
            <person name="Blanco E."/>
            <person name="Bosak S.A."/>
            <person name="Bradley R.K."/>
            <person name="Brand A.D."/>
            <person name="Brent M.R."/>
            <person name="Brooks A.N."/>
            <person name="Brown R.H."/>
            <person name="Butlin R.K."/>
            <person name="Caggese C."/>
            <person name="Calvi B.R."/>
            <person name="Bernardo de Carvalho A."/>
            <person name="Caspi A."/>
            <person name="Castrezana S."/>
            <person name="Celniker S.E."/>
            <person name="Chang J.L."/>
            <person name="Chapple C."/>
            <person name="Chatterji S."/>
            <person name="Chinwalla A."/>
            <person name="Civetta A."/>
            <person name="Clifton S.W."/>
            <person name="Comeron J.M."/>
            <person name="Costello J.C."/>
            <person name="Coyne J.A."/>
            <person name="Daub J."/>
            <person name="David R.G."/>
            <person name="Delcher A.L."/>
            <person name="Delehaunty K."/>
            <person name="Do C.B."/>
            <person name="Ebling H."/>
            <person name="Edwards K."/>
            <person name="Eickbush T."/>
            <person name="Evans J.D."/>
            <person name="Filipski A."/>
            <person name="Findeiss S."/>
            <person name="Freyhult E."/>
            <person name="Fulton L."/>
            <person name="Fulton R."/>
            <person name="Garcia A.C."/>
            <person name="Gardiner A."/>
            <person name="Garfield D.A."/>
            <person name="Garvin B.E."/>
            <person name="Gibson G."/>
            <person name="Gilbert D."/>
            <person name="Gnerre S."/>
            <person name="Godfrey J."/>
            <person name="Good R."/>
            <person name="Gotea V."/>
            <person name="Gravely B."/>
            <person name="Greenberg A.J."/>
            <person name="Griffiths-Jones S."/>
            <person name="Gross S."/>
            <person name="Guigo R."/>
            <person name="Gustafson E.A."/>
            <person name="Haerty W."/>
            <person name="Hahn M.W."/>
            <person name="Halligan D.L."/>
            <person name="Halpern A.L."/>
            <person name="Halter G.M."/>
            <person name="Han M.V."/>
            <person name="Heger A."/>
            <person name="Hillier L."/>
            <person name="Hinrichs A.S."/>
            <person name="Holmes I."/>
            <person name="Hoskins R.A."/>
            <person name="Hubisz M.J."/>
            <person name="Hultmark D."/>
            <person name="Huntley M.A."/>
            <person name="Jaffe D.B."/>
            <person name="Jagadeeshan S."/>
            <person name="Jeck W.R."/>
            <person name="Johnson J."/>
            <person name="Jones C.D."/>
            <person name="Jordan W.C."/>
            <person name="Karpen G.H."/>
            <person name="Kataoka E."/>
            <person name="Keightley P.D."/>
            <person name="Kheradpour P."/>
            <person name="Kirkness E.F."/>
            <person name="Koerich L.B."/>
            <person name="Kristiansen K."/>
            <person name="Kudrna D."/>
            <person name="Kulathinal R.J."/>
            <person name="Kumar S."/>
            <person name="Kwok R."/>
            <person name="Lander E."/>
            <person name="Langley C.H."/>
            <person name="Lapoint R."/>
            <person name="Lazzaro B.P."/>
            <person name="Lee S.J."/>
            <person name="Levesque L."/>
            <person name="Li R."/>
            <person name="Lin C.F."/>
            <person name="Lin M.F."/>
            <person name="Lindblad-Toh K."/>
            <person name="Llopart A."/>
            <person name="Long M."/>
            <person name="Low L."/>
            <person name="Lozovsky E."/>
            <person name="Lu J."/>
            <person name="Luo M."/>
            <person name="Machado C.A."/>
            <person name="Makalowski W."/>
            <person name="Marzo M."/>
            <person name="Matsuda M."/>
            <person name="Matzkin L."/>
            <person name="McAllister B."/>
            <person name="McBride C.S."/>
            <person name="McKernan B."/>
            <person name="McKernan K."/>
            <person name="Mendez-Lago M."/>
            <person name="Minx P."/>
            <person name="Mollenhauer M.U."/>
            <person name="Montooth K."/>
            <person name="Mount S.M."/>
            <person name="Mu X."/>
            <person name="Myers E."/>
            <person name="Negre B."/>
            <person name="Newfeld S."/>
            <person name="Nielsen R."/>
            <person name="Noor M.A."/>
            <person name="O'Grady P."/>
            <person name="Pachter L."/>
            <person name="Papaceit M."/>
            <person name="Parisi M.J."/>
            <person name="Parisi M."/>
            <person name="Parts L."/>
            <person name="Pedersen J.S."/>
            <person name="Pesole G."/>
            <person name="Phillippy A.M."/>
            <person name="Ponting C.P."/>
            <person name="Pop M."/>
            <person name="Porcelli D."/>
            <person name="Powell J.R."/>
            <person name="Prohaska S."/>
            <person name="Pruitt K."/>
            <person name="Puig M."/>
            <person name="Quesneville H."/>
            <person name="Ram K.R."/>
            <person name="Rand D."/>
            <person name="Rasmussen M.D."/>
            <person name="Reed L.K."/>
            <person name="Reenan R."/>
            <person name="Reily A."/>
            <person name="Remington K.A."/>
            <person name="Rieger T.T."/>
            <person name="Ritchie M.G."/>
            <person name="Robin C."/>
            <person name="Rogers Y.H."/>
            <person name="Rohde C."/>
            <person name="Rozas J."/>
            <person name="Rubenfield M.J."/>
            <person name="Ruiz A."/>
            <person name="Russo S."/>
            <person name="Salzberg S.L."/>
            <person name="Sanchez-Gracia A."/>
            <person name="Saranga D.J."/>
            <person name="Sato H."/>
            <person name="Schaeffer S.W."/>
            <person name="Schatz M.C."/>
            <person name="Schlenke T."/>
            <person name="Schwartz R."/>
            <person name="Segarra C."/>
            <person name="Singh R.S."/>
            <person name="Sirot L."/>
            <person name="Sirota M."/>
            <person name="Sisneros N.B."/>
            <person name="Smith C.D."/>
            <person name="Smith T.F."/>
            <person name="Spieth J."/>
            <person name="Stage D.E."/>
            <person name="Stark A."/>
            <person name="Stephan W."/>
            <person name="Strausberg R.L."/>
            <person name="Strempel S."/>
            <person name="Sturgill D."/>
            <person name="Sutton G."/>
            <person name="Sutton G.G."/>
            <person name="Tao W."/>
            <person name="Teichmann S."/>
            <person name="Tobari Y.N."/>
            <person name="Tomimura Y."/>
            <person name="Tsolas J.M."/>
            <person name="Valente V.L."/>
            <person name="Venter E."/>
            <person name="Venter J.C."/>
            <person name="Vicario S."/>
            <person name="Vieira F.G."/>
            <person name="Vilella A.J."/>
            <person name="Villasante A."/>
            <person name="Walenz B."/>
            <person name="Wang J."/>
            <person name="Wasserman M."/>
            <person name="Watts T."/>
            <person name="Wilson D."/>
            <person name="Wilson R.K."/>
            <person name="Wing R.A."/>
            <person name="Wolfner M.F."/>
            <person name="Wong A."/>
            <person name="Wong G.K."/>
            <person name="Wu C.I."/>
            <person name="Wu G."/>
            <person name="Yamamoto D."/>
            <person name="Yang H.P."/>
            <person name="Yang S.P."/>
            <person name="Yorke J.A."/>
            <person name="Yoshida K."/>
            <person name="Zdobnov E."/>
            <person name="Zhang P."/>
            <person name="Zhang Y."/>
            <person name="Zimin A.V."/>
            <person name="Baldwin J."/>
            <person name="Abdouelleil A."/>
            <person name="Abdulkadir J."/>
            <person name="Abebe A."/>
            <person name="Abera B."/>
            <person name="Abreu J."/>
            <person name="Acer S.C."/>
            <person name="Aftuck L."/>
            <person name="Alexander A."/>
            <person name="An P."/>
            <person name="Anderson E."/>
            <person name="Anderson S."/>
            <person name="Arachi H."/>
            <person name="Azer M."/>
            <person name="Bachantsang P."/>
            <person name="Barry A."/>
            <person name="Bayul T."/>
            <person name="Berlin A."/>
            <person name="Bessette D."/>
            <person name="Bloom T."/>
            <person name="Blye J."/>
            <person name="Boguslavskiy L."/>
            <person name="Bonnet C."/>
            <person name="Boukhgalter B."/>
            <person name="Bourzgui I."/>
            <person name="Brown A."/>
            <person name="Cahill P."/>
            <person name="Channer S."/>
            <person name="Cheshatsang Y."/>
            <person name="Chuda L."/>
            <person name="Citroen M."/>
            <person name="Collymore A."/>
            <person name="Cooke P."/>
            <person name="Costello M."/>
            <person name="D'Aco K."/>
            <person name="Daza R."/>
            <person name="De Haan G."/>
            <person name="DeGray S."/>
            <person name="DeMaso C."/>
            <person name="Dhargay N."/>
            <person name="Dooley K."/>
            <person name="Dooley E."/>
            <person name="Doricent M."/>
            <person name="Dorje P."/>
            <person name="Dorjee K."/>
            <person name="Dupes A."/>
            <person name="Elong R."/>
            <person name="Falk J."/>
            <person name="Farina A."/>
            <person name="Faro S."/>
            <person name="Ferguson D."/>
            <person name="Fisher S."/>
            <person name="Foley C.D."/>
            <person name="Franke A."/>
            <person name="Friedrich D."/>
            <person name="Gadbois L."/>
            <person name="Gearin G."/>
            <person name="Gearin C.R."/>
            <person name="Giannoukos G."/>
            <person name="Goode T."/>
            <person name="Graham J."/>
            <person name="Grandbois E."/>
            <person name="Grewal S."/>
            <person name="Gyaltsen K."/>
            <person name="Hafez N."/>
            <person name="Hagos B."/>
            <person name="Hall J."/>
            <person name="Henson C."/>
            <person name="Hollinger A."/>
            <person name="Honan T."/>
            <person name="Huard M.D."/>
            <person name="Hughes L."/>
            <person name="Hurhula B."/>
            <person name="Husby M.E."/>
            <person name="Kamat A."/>
            <person name="Kanga B."/>
            <person name="Kashin S."/>
            <person name="Khazanovich D."/>
            <person name="Kisner P."/>
            <person name="Lance K."/>
            <person name="Lara M."/>
            <person name="Lee W."/>
            <person name="Lennon N."/>
            <person name="Letendre F."/>
            <person name="LeVine R."/>
            <person name="Lipovsky A."/>
            <person name="Liu X."/>
            <person name="Liu J."/>
            <person name="Liu S."/>
            <person name="Lokyitsang T."/>
            <person name="Lokyitsang Y."/>
            <person name="Lubonja R."/>
            <person name="Lui A."/>
            <person name="MacDonald P."/>
            <person name="Magnisalis V."/>
            <person name="Maru K."/>
            <person name="Matthews C."/>
            <person name="McCusker W."/>
            <person name="McDonough S."/>
            <person name="Mehta T."/>
            <person name="Meldrim J."/>
            <person name="Meneus L."/>
            <person name="Mihai O."/>
            <person name="Mihalev A."/>
            <person name="Mihova T."/>
            <person name="Mittelman R."/>
            <person name="Mlenga V."/>
            <person name="Montmayeur A."/>
            <person name="Mulrain L."/>
            <person name="Navidi A."/>
            <person name="Naylor J."/>
            <person name="Negash T."/>
            <person name="Nguyen T."/>
            <person name="Nguyen N."/>
            <person name="Nicol R."/>
            <person name="Norbu C."/>
            <person name="Norbu N."/>
            <person name="Novod N."/>
            <person name="O'Neill B."/>
            <person name="Osman S."/>
            <person name="Markiewicz E."/>
            <person name="Oyono O.L."/>
            <person name="Patti C."/>
            <person name="Phunkhang P."/>
            <person name="Pierre F."/>
            <person name="Priest M."/>
            <person name="Raghuraman S."/>
            <person name="Rege F."/>
            <person name="Reyes R."/>
            <person name="Rise C."/>
            <person name="Rogov P."/>
            <person name="Ross K."/>
            <person name="Ryan E."/>
            <person name="Settipalli S."/>
            <person name="Shea T."/>
            <person name="Sherpa N."/>
            <person name="Shi L."/>
            <person name="Shih D."/>
            <person name="Sparrow T."/>
            <person name="Spaulding J."/>
            <person name="Stalker J."/>
            <person name="Stange-Thomann N."/>
            <person name="Stavropoulos S."/>
            <person name="Stone C."/>
            <person name="Strader C."/>
            <person name="Tesfaye S."/>
            <person name="Thomson T."/>
            <person name="Thoulutsang Y."/>
            <person name="Thoulutsang D."/>
            <person name="Topham K."/>
            <person name="Topping I."/>
            <person name="Tsamla T."/>
            <person name="Vassiliev H."/>
            <person name="Vo A."/>
            <person name="Wangchuk T."/>
            <person name="Wangdi T."/>
            <person name="Weiand M."/>
            <person name="Wilkinson J."/>
            <person name="Wilson A."/>
            <person name="Yadav S."/>
            <person name="Young G."/>
            <person name="Yu Q."/>
            <person name="Zembek L."/>
            <person name="Zhong D."/>
            <person name="Zimmer A."/>
            <person name="Zwirko Z."/>
            <person name="Jaffe D.B."/>
            <person name="Alvarez P."/>
            <person name="Brockman W."/>
            <person name="Butler J."/>
            <person name="Chin C."/>
            <person name="Gnerre S."/>
            <person name="Grabherr M."/>
            <person name="Kleber M."/>
            <person name="Mauceli E."/>
            <person name="MacCallum I."/>
        </authorList>
    </citation>
    <scope>NUCLEOTIDE SEQUENCE [LARGE SCALE GENOMIC DNA]</scope>
    <source>
        <strain evidence="8">white501</strain>
    </source>
</reference>
<protein>
    <submittedName>
        <fullName evidence="7">GD16106</fullName>
    </submittedName>
</protein>
<keyword evidence="8" id="KW-1185">Reference proteome</keyword>
<dbReference type="PROSITE" id="PS50013">
    <property type="entry name" value="CHROMO_2"/>
    <property type="match status" value="1"/>
</dbReference>
<dbReference type="STRING" id="7240.B4R6K0"/>
<organism evidence="7 8">
    <name type="scientific">Drosophila simulans</name>
    <name type="common">Fruit fly</name>
    <dbReference type="NCBI Taxonomy" id="7240"/>
    <lineage>
        <taxon>Eukaryota</taxon>
        <taxon>Metazoa</taxon>
        <taxon>Ecdysozoa</taxon>
        <taxon>Arthropoda</taxon>
        <taxon>Hexapoda</taxon>
        <taxon>Insecta</taxon>
        <taxon>Pterygota</taxon>
        <taxon>Neoptera</taxon>
        <taxon>Endopterygota</taxon>
        <taxon>Diptera</taxon>
        <taxon>Brachycera</taxon>
        <taxon>Muscomorpha</taxon>
        <taxon>Ephydroidea</taxon>
        <taxon>Drosophilidae</taxon>
        <taxon>Drosophila</taxon>
        <taxon>Sophophora</taxon>
    </lineage>
</organism>
<evidence type="ECO:0000256" key="5">
    <source>
        <dbReference type="SAM" id="MobiDB-lite"/>
    </source>
</evidence>
<dbReference type="InterPro" id="IPR023780">
    <property type="entry name" value="Chromo_domain"/>
</dbReference>
<dbReference type="SMR" id="B4R6K0"/>
<dbReference type="HOGENOM" id="CLU_083435_0_0_1"/>
<feature type="region of interest" description="Disordered" evidence="5">
    <location>
        <begin position="73"/>
        <end position="140"/>
    </location>
</feature>
<evidence type="ECO:0000256" key="4">
    <source>
        <dbReference type="ARBA" id="ARBA00023242"/>
    </source>
</evidence>
<evidence type="ECO:0000256" key="3">
    <source>
        <dbReference type="ARBA" id="ARBA00022454"/>
    </source>
</evidence>
<dbReference type="Bgee" id="FBgn0187743">
    <property type="expression patterns" value="Expressed in male reproductive system and 3 other cell types or tissues"/>
</dbReference>
<dbReference type="AlphaFoldDB" id="B4R6K0"/>
<dbReference type="EMBL" id="CM000366">
    <property type="protein sequence ID" value="EDX17430.1"/>
    <property type="molecule type" value="Genomic_DNA"/>
</dbReference>
<dbReference type="SMART" id="SM00298">
    <property type="entry name" value="CHROMO"/>
    <property type="match status" value="1"/>
</dbReference>
<evidence type="ECO:0000259" key="6">
    <source>
        <dbReference type="PROSITE" id="PS50013"/>
    </source>
</evidence>
<dbReference type="Proteomes" id="UP000000304">
    <property type="component" value="Chromosome X"/>
</dbReference>
<dbReference type="KEGG" id="dsi:Dsimw501_GD16106"/>
<feature type="compositionally biased region" description="Low complexity" evidence="5">
    <location>
        <begin position="131"/>
        <end position="140"/>
    </location>
</feature>
<comment type="subcellular location">
    <subcellularLocation>
        <location evidence="2">Chromosome</location>
    </subcellularLocation>
    <subcellularLocation>
        <location evidence="1">Nucleus</location>
    </subcellularLocation>
</comment>
<dbReference type="InterPro" id="IPR000953">
    <property type="entry name" value="Chromo/chromo_shadow_dom"/>
</dbReference>
<keyword evidence="4" id="KW-0539">Nucleus</keyword>
<gene>
    <name evidence="7" type="primary">Dsim\GD16106</name>
    <name evidence="7" type="ORF">Dsim_GD16106</name>
</gene>
<sequence>MRNPQRRNTVDSQKYVVEKIVGKRIVKGRLQFRVKWMHYPMKASTWEPVEALGHLSRLLADYEARQYKRFRKKLAKAAKGPKSRAKSKAKSAARRRQSRHVPSGQAATSATSGSAAAGQGANGERGSNEQSSGSSVVARGVGLAHERKRVDPLAVEQPRIEGVQHPRTSRGTSAQVPNWKMEPYRGSFGLARGLELEKVHHCFFVRRQLFMFVTWVGHPTMDAVLLSDIRHAYPMPIIKYFQNLAFPNYKDA</sequence>
<accession>B4R6K0</accession>
<dbReference type="InterPro" id="IPR051219">
    <property type="entry name" value="Heterochromatin_chromo-domain"/>
</dbReference>
<evidence type="ECO:0000313" key="8">
    <source>
        <dbReference type="Proteomes" id="UP000000304"/>
    </source>
</evidence>
<dbReference type="GO" id="GO:0005694">
    <property type="term" value="C:chromosome"/>
    <property type="evidence" value="ECO:0007669"/>
    <property type="project" value="UniProtKB-SubCell"/>
</dbReference>
<dbReference type="SUPFAM" id="SSF54160">
    <property type="entry name" value="Chromo domain-like"/>
    <property type="match status" value="2"/>
</dbReference>
<dbReference type="OrthoDB" id="1918685at2759"/>
<feature type="domain" description="Chromo" evidence="6">
    <location>
        <begin position="15"/>
        <end position="74"/>
    </location>
</feature>
<dbReference type="CDD" id="cd00024">
    <property type="entry name" value="CD_CSD"/>
    <property type="match status" value="1"/>
</dbReference>
<evidence type="ECO:0000256" key="1">
    <source>
        <dbReference type="ARBA" id="ARBA00004123"/>
    </source>
</evidence>
<name>B4R6K0_DROSI</name>
<dbReference type="GO" id="GO:0005634">
    <property type="term" value="C:nucleus"/>
    <property type="evidence" value="ECO:0007669"/>
    <property type="project" value="UniProtKB-SubCell"/>
</dbReference>
<dbReference type="Gene3D" id="2.40.50.40">
    <property type="match status" value="2"/>
</dbReference>
<dbReference type="InterPro" id="IPR016197">
    <property type="entry name" value="Chromo-like_dom_sf"/>
</dbReference>
<keyword evidence="3" id="KW-0158">Chromosome</keyword>
<evidence type="ECO:0000256" key="2">
    <source>
        <dbReference type="ARBA" id="ARBA00004286"/>
    </source>
</evidence>
<feature type="compositionally biased region" description="Basic residues" evidence="5">
    <location>
        <begin position="73"/>
        <end position="99"/>
    </location>
</feature>
<proteinExistence type="predicted"/>
<evidence type="ECO:0000313" key="7">
    <source>
        <dbReference type="EMBL" id="EDX17430.1"/>
    </source>
</evidence>